<proteinExistence type="inferred from homology"/>
<dbReference type="GO" id="GO:0006352">
    <property type="term" value="P:DNA-templated transcription initiation"/>
    <property type="evidence" value="ECO:0007669"/>
    <property type="project" value="InterPro"/>
</dbReference>
<dbReference type="GO" id="GO:0016987">
    <property type="term" value="F:sigma factor activity"/>
    <property type="evidence" value="ECO:0007669"/>
    <property type="project" value="UniProtKB-KW"/>
</dbReference>
<name>A0A556MJV7_9FLAO</name>
<comment type="caution">
    <text evidence="7">The sequence shown here is derived from an EMBL/GenBank/DDBJ whole genome shotgun (WGS) entry which is preliminary data.</text>
</comment>
<evidence type="ECO:0000313" key="8">
    <source>
        <dbReference type="Proteomes" id="UP000316008"/>
    </source>
</evidence>
<organism evidence="7 8">
    <name type="scientific">Fluviicola chungangensis</name>
    <dbReference type="NCBI Taxonomy" id="2597671"/>
    <lineage>
        <taxon>Bacteria</taxon>
        <taxon>Pseudomonadati</taxon>
        <taxon>Bacteroidota</taxon>
        <taxon>Flavobacteriia</taxon>
        <taxon>Flavobacteriales</taxon>
        <taxon>Crocinitomicaceae</taxon>
        <taxon>Fluviicola</taxon>
    </lineage>
</organism>
<dbReference type="OrthoDB" id="941544at2"/>
<feature type="domain" description="RNA polymerase sigma factor 70 region 4 type 2" evidence="6">
    <location>
        <begin position="119"/>
        <end position="171"/>
    </location>
</feature>
<dbReference type="InterPro" id="IPR036388">
    <property type="entry name" value="WH-like_DNA-bd_sf"/>
</dbReference>
<gene>
    <name evidence="7" type="ORF">FO442_16340</name>
</gene>
<dbReference type="PANTHER" id="PTHR43133:SF46">
    <property type="entry name" value="RNA POLYMERASE SIGMA-70 FACTOR ECF SUBFAMILY"/>
    <property type="match status" value="1"/>
</dbReference>
<protein>
    <submittedName>
        <fullName evidence="7">RNA polymerase sigma factor</fullName>
    </submittedName>
</protein>
<keyword evidence="2" id="KW-0805">Transcription regulation</keyword>
<dbReference type="Proteomes" id="UP000316008">
    <property type="component" value="Unassembled WGS sequence"/>
</dbReference>
<sequence>MFELNRDSVHAIKKGDRKIILDLYRYTFQVLMGNAVRYSSDQEKQMEMVNNAFMKIIANIDQFQLGTAYFSWAKQIVKREIIDDFRKNKRYKELFSYNDDYKNDSLLSEPEINTTFQAEELQLLLDQLPPATKLVFNLYAIDGFSSKEIMDELQISYETVKWHIKEARKRLKIALSIHQTQEVKS</sequence>
<dbReference type="Gene3D" id="1.10.10.10">
    <property type="entry name" value="Winged helix-like DNA-binding domain superfamily/Winged helix DNA-binding domain"/>
    <property type="match status" value="1"/>
</dbReference>
<dbReference type="InterPro" id="IPR014284">
    <property type="entry name" value="RNA_pol_sigma-70_dom"/>
</dbReference>
<dbReference type="Pfam" id="PF08281">
    <property type="entry name" value="Sigma70_r4_2"/>
    <property type="match status" value="1"/>
</dbReference>
<comment type="similarity">
    <text evidence="1">Belongs to the sigma-70 factor family. ECF subfamily.</text>
</comment>
<dbReference type="InterPro" id="IPR013325">
    <property type="entry name" value="RNA_pol_sigma_r2"/>
</dbReference>
<dbReference type="NCBIfam" id="TIGR02937">
    <property type="entry name" value="sigma70-ECF"/>
    <property type="match status" value="1"/>
</dbReference>
<evidence type="ECO:0000256" key="2">
    <source>
        <dbReference type="ARBA" id="ARBA00023015"/>
    </source>
</evidence>
<dbReference type="InterPro" id="IPR013249">
    <property type="entry name" value="RNA_pol_sigma70_r4_t2"/>
</dbReference>
<evidence type="ECO:0000256" key="4">
    <source>
        <dbReference type="ARBA" id="ARBA00023163"/>
    </source>
</evidence>
<dbReference type="EMBL" id="VLPL01000009">
    <property type="protein sequence ID" value="TSJ40166.1"/>
    <property type="molecule type" value="Genomic_DNA"/>
</dbReference>
<dbReference type="Pfam" id="PF04542">
    <property type="entry name" value="Sigma70_r2"/>
    <property type="match status" value="1"/>
</dbReference>
<keyword evidence="8" id="KW-1185">Reference proteome</keyword>
<dbReference type="InterPro" id="IPR013324">
    <property type="entry name" value="RNA_pol_sigma_r3/r4-like"/>
</dbReference>
<evidence type="ECO:0000259" key="5">
    <source>
        <dbReference type="Pfam" id="PF04542"/>
    </source>
</evidence>
<dbReference type="GO" id="GO:0003677">
    <property type="term" value="F:DNA binding"/>
    <property type="evidence" value="ECO:0007669"/>
    <property type="project" value="InterPro"/>
</dbReference>
<evidence type="ECO:0000313" key="7">
    <source>
        <dbReference type="EMBL" id="TSJ40166.1"/>
    </source>
</evidence>
<evidence type="ECO:0000256" key="3">
    <source>
        <dbReference type="ARBA" id="ARBA00023082"/>
    </source>
</evidence>
<dbReference type="SUPFAM" id="SSF88946">
    <property type="entry name" value="Sigma2 domain of RNA polymerase sigma factors"/>
    <property type="match status" value="1"/>
</dbReference>
<feature type="domain" description="RNA polymerase sigma-70 region 2" evidence="5">
    <location>
        <begin position="24"/>
        <end position="90"/>
    </location>
</feature>
<evidence type="ECO:0000259" key="6">
    <source>
        <dbReference type="Pfam" id="PF08281"/>
    </source>
</evidence>
<keyword evidence="4" id="KW-0804">Transcription</keyword>
<accession>A0A556MJV7</accession>
<dbReference type="AlphaFoldDB" id="A0A556MJV7"/>
<dbReference type="RefSeq" id="WP_144334294.1">
    <property type="nucleotide sequence ID" value="NZ_VLPL01000009.1"/>
</dbReference>
<dbReference type="SUPFAM" id="SSF88659">
    <property type="entry name" value="Sigma3 and sigma4 domains of RNA polymerase sigma factors"/>
    <property type="match status" value="1"/>
</dbReference>
<dbReference type="PANTHER" id="PTHR43133">
    <property type="entry name" value="RNA POLYMERASE ECF-TYPE SIGMA FACTO"/>
    <property type="match status" value="1"/>
</dbReference>
<dbReference type="Gene3D" id="1.10.1740.10">
    <property type="match status" value="1"/>
</dbReference>
<evidence type="ECO:0000256" key="1">
    <source>
        <dbReference type="ARBA" id="ARBA00010641"/>
    </source>
</evidence>
<reference evidence="7 8" key="1">
    <citation type="submission" date="2019-07" db="EMBL/GenBank/DDBJ databases">
        <authorList>
            <person name="Huq M.A."/>
        </authorList>
    </citation>
    <scope>NUCLEOTIDE SEQUENCE [LARGE SCALE GENOMIC DNA]</scope>
    <source>
        <strain evidence="7 8">MAH-3</strain>
    </source>
</reference>
<keyword evidence="3" id="KW-0731">Sigma factor</keyword>
<dbReference type="InterPro" id="IPR039425">
    <property type="entry name" value="RNA_pol_sigma-70-like"/>
</dbReference>
<dbReference type="InterPro" id="IPR007627">
    <property type="entry name" value="RNA_pol_sigma70_r2"/>
</dbReference>